<dbReference type="Proteomes" id="UP001732700">
    <property type="component" value="Chromosome 4A"/>
</dbReference>
<name>A0ACD5WFT8_AVESA</name>
<evidence type="ECO:0000313" key="2">
    <source>
        <dbReference type="Proteomes" id="UP001732700"/>
    </source>
</evidence>
<proteinExistence type="predicted"/>
<reference evidence="1" key="2">
    <citation type="submission" date="2025-09" db="UniProtKB">
        <authorList>
            <consortium name="EnsemblPlants"/>
        </authorList>
    </citation>
    <scope>IDENTIFICATION</scope>
</reference>
<reference evidence="1" key="1">
    <citation type="submission" date="2021-05" db="EMBL/GenBank/DDBJ databases">
        <authorList>
            <person name="Scholz U."/>
            <person name="Mascher M."/>
            <person name="Fiebig A."/>
        </authorList>
    </citation>
    <scope>NUCLEOTIDE SEQUENCE [LARGE SCALE GENOMIC DNA]</scope>
</reference>
<dbReference type="EnsemblPlants" id="AVESA.00010b.r2.4AG0628920.1">
    <property type="protein sequence ID" value="AVESA.00010b.r2.4AG0628920.1.CDS"/>
    <property type="gene ID" value="AVESA.00010b.r2.4AG0628920"/>
</dbReference>
<sequence>MPAGDPPSSRAASDDPKSSGEPAISTGVSLEGWRRYARYWPWPRGRHGRGKGRRGMSAMEVARSISRISGPRRGWQRPQGRGQQMVEESSITEASRPDEGRVTQGAGLIASDHPASDEEGALGKPMAGNKKTDAEITLANRWLPLRYPSYPSTGKFEDFLKYNNDSKRIRELNKAGYDRTKNLPTWGVESDHDTNKASVEFQERDICLEAGESVVAVLSVGPGHDNTRFCSGVIIGCDEDGVGTVRILTSSGILYDKDDELHSPEQKVSVKLPNGVKQEGHVLYVNIHYNIAILKVCVGSSRTALSFGSMPLYGQRVIALGRNSFDLFLRGGFISTLERTVLGRTHYMFPKSAQKKGFPLICTGGPVIDENGAMVGIIVCHAPEAAMMSVSIVQICLDMWKNYSCIARPEINMNLRTVQMLPLEKKDKMWCMYNKRSGFVIDGVKYDSTPEKLGIRKGDVIDIVDEKCGSTLPELETYLLLHGLRLLRKMEGLTLMKELELKIRVHDLVEGSSTDTQLSIPVVYEMALP</sequence>
<keyword evidence="2" id="KW-1185">Reference proteome</keyword>
<protein>
    <submittedName>
        <fullName evidence="1">Uncharacterized protein</fullName>
    </submittedName>
</protein>
<evidence type="ECO:0000313" key="1">
    <source>
        <dbReference type="EnsemblPlants" id="AVESA.00010b.r2.4AG0628920.1.CDS"/>
    </source>
</evidence>
<accession>A0ACD5WFT8</accession>
<organism evidence="1 2">
    <name type="scientific">Avena sativa</name>
    <name type="common">Oat</name>
    <dbReference type="NCBI Taxonomy" id="4498"/>
    <lineage>
        <taxon>Eukaryota</taxon>
        <taxon>Viridiplantae</taxon>
        <taxon>Streptophyta</taxon>
        <taxon>Embryophyta</taxon>
        <taxon>Tracheophyta</taxon>
        <taxon>Spermatophyta</taxon>
        <taxon>Magnoliopsida</taxon>
        <taxon>Liliopsida</taxon>
        <taxon>Poales</taxon>
        <taxon>Poaceae</taxon>
        <taxon>BOP clade</taxon>
        <taxon>Pooideae</taxon>
        <taxon>Poodae</taxon>
        <taxon>Poeae</taxon>
        <taxon>Poeae Chloroplast Group 1 (Aveneae type)</taxon>
        <taxon>Aveninae</taxon>
        <taxon>Avena</taxon>
    </lineage>
</organism>